<proteinExistence type="predicted"/>
<dbReference type="EMBL" id="JAMPKM010000010">
    <property type="protein sequence ID" value="MEP0818634.1"/>
    <property type="molecule type" value="Genomic_DNA"/>
</dbReference>
<comment type="caution">
    <text evidence="2">The sequence shown here is derived from an EMBL/GenBank/DDBJ whole genome shotgun (WGS) entry which is preliminary data.</text>
</comment>
<name>A0ABV0JA35_9CYAN</name>
<reference evidence="2 3" key="1">
    <citation type="submission" date="2022-04" db="EMBL/GenBank/DDBJ databases">
        <title>Positive selection, recombination, and allopatry shape intraspecific diversity of widespread and dominant cyanobacteria.</title>
        <authorList>
            <person name="Wei J."/>
            <person name="Shu W."/>
            <person name="Hu C."/>
        </authorList>
    </citation>
    <scope>NUCLEOTIDE SEQUENCE [LARGE SCALE GENOMIC DNA]</scope>
    <source>
        <strain evidence="2 3">GB2-A4</strain>
    </source>
</reference>
<sequence>MQKLFVRLATAVTALLVSAPAIAQVDTPRPATTINLSSDTPVCYMETDSNQLINLENLCGQRSPQPTVAAFNCNRTASGNYINSNSGGGSVYVPADVRKGEAYERQSQCG</sequence>
<organism evidence="2 3">
    <name type="scientific">Trichocoleus desertorum GB2-A4</name>
    <dbReference type="NCBI Taxonomy" id="2933944"/>
    <lineage>
        <taxon>Bacteria</taxon>
        <taxon>Bacillati</taxon>
        <taxon>Cyanobacteriota</taxon>
        <taxon>Cyanophyceae</taxon>
        <taxon>Leptolyngbyales</taxon>
        <taxon>Trichocoleusaceae</taxon>
        <taxon>Trichocoleus</taxon>
    </lineage>
</organism>
<feature type="signal peptide" evidence="1">
    <location>
        <begin position="1"/>
        <end position="23"/>
    </location>
</feature>
<gene>
    <name evidence="2" type="ORF">NC998_16160</name>
</gene>
<evidence type="ECO:0000313" key="2">
    <source>
        <dbReference type="EMBL" id="MEP0818634.1"/>
    </source>
</evidence>
<keyword evidence="1" id="KW-0732">Signal</keyword>
<protein>
    <submittedName>
        <fullName evidence="2">Uncharacterized protein</fullName>
    </submittedName>
</protein>
<evidence type="ECO:0000256" key="1">
    <source>
        <dbReference type="SAM" id="SignalP"/>
    </source>
</evidence>
<dbReference type="RefSeq" id="WP_190433028.1">
    <property type="nucleotide sequence ID" value="NZ_JAMPKM010000010.1"/>
</dbReference>
<keyword evidence="3" id="KW-1185">Reference proteome</keyword>
<feature type="chain" id="PRO_5046710312" evidence="1">
    <location>
        <begin position="24"/>
        <end position="110"/>
    </location>
</feature>
<evidence type="ECO:0000313" key="3">
    <source>
        <dbReference type="Proteomes" id="UP001464891"/>
    </source>
</evidence>
<dbReference type="Proteomes" id="UP001464891">
    <property type="component" value="Unassembled WGS sequence"/>
</dbReference>
<accession>A0ABV0JA35</accession>